<evidence type="ECO:0000313" key="2">
    <source>
        <dbReference type="Proteomes" id="UP001197974"/>
    </source>
</evidence>
<sequence>MSIEETINDAVRFEMSGFNDTEYFLTLHSSLHLWDDDFTNYYSLPKEVQQLIRTKEYSVL</sequence>
<accession>A0ABY9JU26</accession>
<gene>
    <name evidence="1" type="ORF">LC087_09435</name>
</gene>
<dbReference type="Proteomes" id="UP001197974">
    <property type="component" value="Chromosome"/>
</dbReference>
<evidence type="ECO:0000313" key="1">
    <source>
        <dbReference type="EMBL" id="WLR41191.1"/>
    </source>
</evidence>
<dbReference type="RefSeq" id="WP_226539086.1">
    <property type="nucleotide sequence ID" value="NZ_CP129013.1"/>
</dbReference>
<protein>
    <submittedName>
        <fullName evidence="1">Uncharacterized protein</fullName>
    </submittedName>
</protein>
<name>A0ABY9JU26_9BACI</name>
<reference evidence="1 2" key="1">
    <citation type="submission" date="2023-06" db="EMBL/GenBank/DDBJ databases">
        <title>Five Gram-positive bacteria isolated from mangrove sediments in Shenzhen, Guangdong, China.</title>
        <authorList>
            <person name="Yu S."/>
            <person name="Zheng W."/>
            <person name="Huang Y."/>
        </authorList>
    </citation>
    <scope>NUCLEOTIDE SEQUENCE [LARGE SCALE GENOMIC DNA]</scope>
    <source>
        <strain evidence="1 2">SaN35-3</strain>
    </source>
</reference>
<dbReference type="EMBL" id="CP129013">
    <property type="protein sequence ID" value="WLR41191.1"/>
    <property type="molecule type" value="Genomic_DNA"/>
</dbReference>
<organism evidence="1 2">
    <name type="scientific">Bacillus carboniphilus</name>
    <dbReference type="NCBI Taxonomy" id="86663"/>
    <lineage>
        <taxon>Bacteria</taxon>
        <taxon>Bacillati</taxon>
        <taxon>Bacillota</taxon>
        <taxon>Bacilli</taxon>
        <taxon>Bacillales</taxon>
        <taxon>Bacillaceae</taxon>
        <taxon>Bacillus</taxon>
    </lineage>
</organism>
<proteinExistence type="predicted"/>
<keyword evidence="2" id="KW-1185">Reference proteome</keyword>